<keyword evidence="3" id="KW-0804">Transcription</keyword>
<organism evidence="6 7">
    <name type="scientific">Halogeometricum luteum</name>
    <dbReference type="NCBI Taxonomy" id="2950537"/>
    <lineage>
        <taxon>Archaea</taxon>
        <taxon>Methanobacteriati</taxon>
        <taxon>Methanobacteriota</taxon>
        <taxon>Stenosarchaea group</taxon>
        <taxon>Halobacteria</taxon>
        <taxon>Halobacteriales</taxon>
        <taxon>Haloferacaceae</taxon>
        <taxon>Halogeometricum</taxon>
    </lineage>
</organism>
<dbReference type="Gene3D" id="3.30.450.40">
    <property type="match status" value="1"/>
</dbReference>
<evidence type="ECO:0000256" key="2">
    <source>
        <dbReference type="ARBA" id="ARBA00023125"/>
    </source>
</evidence>
<dbReference type="Pfam" id="PF09339">
    <property type="entry name" value="HTH_IclR"/>
    <property type="match status" value="1"/>
</dbReference>
<dbReference type="PROSITE" id="PS51077">
    <property type="entry name" value="HTH_ICLR"/>
    <property type="match status" value="1"/>
</dbReference>
<evidence type="ECO:0000259" key="4">
    <source>
        <dbReference type="PROSITE" id="PS51077"/>
    </source>
</evidence>
<name>A0ABU2G3K4_9EURY</name>
<proteinExistence type="predicted"/>
<keyword evidence="7" id="KW-1185">Reference proteome</keyword>
<dbReference type="CDD" id="cd00090">
    <property type="entry name" value="HTH_ARSR"/>
    <property type="match status" value="1"/>
</dbReference>
<dbReference type="InterPro" id="IPR050707">
    <property type="entry name" value="HTH_MetabolicPath_Reg"/>
</dbReference>
<dbReference type="PANTHER" id="PTHR30136:SF35">
    <property type="entry name" value="HTH-TYPE TRANSCRIPTIONAL REGULATOR RV1719"/>
    <property type="match status" value="1"/>
</dbReference>
<evidence type="ECO:0000256" key="1">
    <source>
        <dbReference type="ARBA" id="ARBA00023015"/>
    </source>
</evidence>
<keyword evidence="2" id="KW-0238">DNA-binding</keyword>
<keyword evidence="1" id="KW-0805">Transcription regulation</keyword>
<reference evidence="6 7" key="1">
    <citation type="submission" date="2022-06" db="EMBL/GenBank/DDBJ databases">
        <title>Halogeometricum sp. a new haloarchaeum isolate from saline soil.</title>
        <authorList>
            <person name="Strakova D."/>
            <person name="Galisteo C."/>
            <person name="Sanchez-Porro C."/>
            <person name="Ventosa A."/>
        </authorList>
    </citation>
    <scope>NUCLEOTIDE SEQUENCE [LARGE SCALE GENOMIC DNA]</scope>
    <source>
        <strain evidence="7">S3BR25-2</strain>
    </source>
</reference>
<evidence type="ECO:0000313" key="6">
    <source>
        <dbReference type="EMBL" id="MDS0295364.1"/>
    </source>
</evidence>
<dbReference type="SMART" id="SM00346">
    <property type="entry name" value="HTH_ICLR"/>
    <property type="match status" value="1"/>
</dbReference>
<dbReference type="EMBL" id="JAMQOQ010000003">
    <property type="protein sequence ID" value="MDS0295364.1"/>
    <property type="molecule type" value="Genomic_DNA"/>
</dbReference>
<sequence length="256" mass="28119">MHDPPVTDGGVKSDETLFAILDVLKNEGWAHVSEIATEIGVANSTVHRHLQSLHDNEFVVKEDGAYRLGYRFLELGAAVRSNDHLIREVKTVITDLAIESGESSLFMVEEHGRGVIVYQETGSNVDRMQPHCGLRVPLHAFAAGKAVLAALPNKRVREIIHQRGLEAVSSQSITDEDTLFTELERIRETGIAYNHGENMEVVRGVGATVTRPDGEVLGGVSISGPMHRMKGKRFTRELPELIQGTIGEFEILATHG</sequence>
<evidence type="ECO:0000256" key="3">
    <source>
        <dbReference type="ARBA" id="ARBA00023163"/>
    </source>
</evidence>
<dbReference type="PROSITE" id="PS51078">
    <property type="entry name" value="ICLR_ED"/>
    <property type="match status" value="1"/>
</dbReference>
<accession>A0ABU2G3K4</accession>
<dbReference type="SUPFAM" id="SSF46785">
    <property type="entry name" value="Winged helix' DNA-binding domain"/>
    <property type="match status" value="1"/>
</dbReference>
<evidence type="ECO:0000259" key="5">
    <source>
        <dbReference type="PROSITE" id="PS51078"/>
    </source>
</evidence>
<dbReference type="InterPro" id="IPR014757">
    <property type="entry name" value="Tscrpt_reg_IclR_C"/>
</dbReference>
<dbReference type="Gene3D" id="1.10.10.10">
    <property type="entry name" value="Winged helix-like DNA-binding domain superfamily/Winged helix DNA-binding domain"/>
    <property type="match status" value="1"/>
</dbReference>
<dbReference type="SUPFAM" id="SSF55781">
    <property type="entry name" value="GAF domain-like"/>
    <property type="match status" value="1"/>
</dbReference>
<dbReference type="InterPro" id="IPR029016">
    <property type="entry name" value="GAF-like_dom_sf"/>
</dbReference>
<dbReference type="InterPro" id="IPR005471">
    <property type="entry name" value="Tscrpt_reg_IclR_N"/>
</dbReference>
<feature type="domain" description="IclR-ED" evidence="5">
    <location>
        <begin position="71"/>
        <end position="256"/>
    </location>
</feature>
<evidence type="ECO:0000313" key="7">
    <source>
        <dbReference type="Proteomes" id="UP001254813"/>
    </source>
</evidence>
<comment type="caution">
    <text evidence="6">The sequence shown here is derived from an EMBL/GenBank/DDBJ whole genome shotgun (WGS) entry which is preliminary data.</text>
</comment>
<dbReference type="RefSeq" id="WP_310929245.1">
    <property type="nucleotide sequence ID" value="NZ_JAMQOQ010000003.1"/>
</dbReference>
<protein>
    <submittedName>
        <fullName evidence="6">IclR family transcriptional regulator</fullName>
    </submittedName>
</protein>
<dbReference type="InterPro" id="IPR036390">
    <property type="entry name" value="WH_DNA-bd_sf"/>
</dbReference>
<gene>
    <name evidence="6" type="ORF">NDI79_14405</name>
</gene>
<dbReference type="PANTHER" id="PTHR30136">
    <property type="entry name" value="HELIX-TURN-HELIX TRANSCRIPTIONAL REGULATOR, ICLR FAMILY"/>
    <property type="match status" value="1"/>
</dbReference>
<dbReference type="Proteomes" id="UP001254813">
    <property type="component" value="Unassembled WGS sequence"/>
</dbReference>
<dbReference type="InterPro" id="IPR036388">
    <property type="entry name" value="WH-like_DNA-bd_sf"/>
</dbReference>
<dbReference type="Pfam" id="PF01614">
    <property type="entry name" value="IclR_C"/>
    <property type="match status" value="1"/>
</dbReference>
<feature type="domain" description="HTH iclR-type" evidence="4">
    <location>
        <begin position="11"/>
        <end position="70"/>
    </location>
</feature>
<dbReference type="InterPro" id="IPR011991">
    <property type="entry name" value="ArsR-like_HTH"/>
</dbReference>